<keyword evidence="9 16" id="KW-0418">Kinase</keyword>
<evidence type="ECO:0000256" key="2">
    <source>
        <dbReference type="ARBA" id="ARBA00004651"/>
    </source>
</evidence>
<feature type="transmembrane region" description="Helical" evidence="14">
    <location>
        <begin position="70"/>
        <end position="88"/>
    </location>
</feature>
<evidence type="ECO:0000256" key="10">
    <source>
        <dbReference type="ARBA" id="ARBA00022840"/>
    </source>
</evidence>
<keyword evidence="8" id="KW-0547">Nucleotide-binding</keyword>
<evidence type="ECO:0000256" key="9">
    <source>
        <dbReference type="ARBA" id="ARBA00022777"/>
    </source>
</evidence>
<evidence type="ECO:0000256" key="12">
    <source>
        <dbReference type="ARBA" id="ARBA00023012"/>
    </source>
</evidence>
<dbReference type="CDD" id="cd00082">
    <property type="entry name" value="HisKA"/>
    <property type="match status" value="1"/>
</dbReference>
<dbReference type="Pfam" id="PF02518">
    <property type="entry name" value="HATPase_c"/>
    <property type="match status" value="1"/>
</dbReference>
<evidence type="ECO:0000256" key="7">
    <source>
        <dbReference type="ARBA" id="ARBA00022692"/>
    </source>
</evidence>
<evidence type="ECO:0000256" key="13">
    <source>
        <dbReference type="ARBA" id="ARBA00023136"/>
    </source>
</evidence>
<dbReference type="GO" id="GO:0005886">
    <property type="term" value="C:plasma membrane"/>
    <property type="evidence" value="ECO:0007669"/>
    <property type="project" value="UniProtKB-SubCell"/>
</dbReference>
<evidence type="ECO:0000259" key="15">
    <source>
        <dbReference type="PROSITE" id="PS50109"/>
    </source>
</evidence>
<dbReference type="FunFam" id="1.10.287.130:FF:000008">
    <property type="entry name" value="Two-component sensor histidine kinase"/>
    <property type="match status" value="1"/>
</dbReference>
<dbReference type="EC" id="2.7.13.3" evidence="3"/>
<evidence type="ECO:0000256" key="6">
    <source>
        <dbReference type="ARBA" id="ARBA00022679"/>
    </source>
</evidence>
<dbReference type="Gene3D" id="1.10.287.130">
    <property type="match status" value="1"/>
</dbReference>
<dbReference type="Gene3D" id="3.30.565.10">
    <property type="entry name" value="Histidine kinase-like ATPase, C-terminal domain"/>
    <property type="match status" value="1"/>
</dbReference>
<dbReference type="InterPro" id="IPR003661">
    <property type="entry name" value="HisK_dim/P_dom"/>
</dbReference>
<evidence type="ECO:0000256" key="1">
    <source>
        <dbReference type="ARBA" id="ARBA00000085"/>
    </source>
</evidence>
<dbReference type="InterPro" id="IPR003594">
    <property type="entry name" value="HATPase_dom"/>
</dbReference>
<name>D0DVS1_LIMFE</name>
<dbReference type="GO" id="GO:0000155">
    <property type="term" value="F:phosphorelay sensor kinase activity"/>
    <property type="evidence" value="ECO:0007669"/>
    <property type="project" value="InterPro"/>
</dbReference>
<dbReference type="SMART" id="SM00388">
    <property type="entry name" value="HisKA"/>
    <property type="match status" value="1"/>
</dbReference>
<gene>
    <name evidence="16" type="ORF">HMPREF0513_01760</name>
</gene>
<evidence type="ECO:0000256" key="8">
    <source>
        <dbReference type="ARBA" id="ARBA00022741"/>
    </source>
</evidence>
<dbReference type="InterPro" id="IPR004358">
    <property type="entry name" value="Sig_transdc_His_kin-like_C"/>
</dbReference>
<protein>
    <recommendedName>
        <fullName evidence="3">histidine kinase</fullName>
        <ecNumber evidence="3">2.7.13.3</ecNumber>
    </recommendedName>
</protein>
<dbReference type="SUPFAM" id="SSF47384">
    <property type="entry name" value="Homodimeric domain of signal transducing histidine kinase"/>
    <property type="match status" value="1"/>
</dbReference>
<evidence type="ECO:0000256" key="5">
    <source>
        <dbReference type="ARBA" id="ARBA00022553"/>
    </source>
</evidence>
<dbReference type="EMBL" id="GG704708">
    <property type="protein sequence ID" value="EEX24822.1"/>
    <property type="molecule type" value="Genomic_DNA"/>
</dbReference>
<keyword evidence="6" id="KW-0808">Transferase</keyword>
<reference evidence="16" key="1">
    <citation type="submission" date="2009-08" db="EMBL/GenBank/DDBJ databases">
        <title>The Genome Sequence of Lactobacillus fermentum 28-3-CHN.</title>
        <authorList>
            <consortium name="The Broad Institute Genome Sequencing Platform"/>
            <person name="Ward D."/>
            <person name="Feldgarden M."/>
            <person name="Earl A."/>
            <person name="Young S.K."/>
            <person name="Zeng Q."/>
            <person name="Koehrsen M."/>
            <person name="Alvarado L."/>
            <person name="Berlin A."/>
            <person name="Bochicchio J."/>
            <person name="Borenstein D."/>
            <person name="Chapman S.B."/>
            <person name="Chen Z."/>
            <person name="Engels R."/>
            <person name="Freedman E."/>
            <person name="Gellesch M."/>
            <person name="Goldberg J."/>
            <person name="Griggs A."/>
            <person name="Gujja S."/>
            <person name="Heilman E."/>
            <person name="Heiman D."/>
            <person name="Hepburn T."/>
            <person name="Howarth C."/>
            <person name="Jen D."/>
            <person name="Larson L."/>
            <person name="Lewis B."/>
            <person name="Mehta T."/>
            <person name="Park D."/>
            <person name="Pearson M."/>
            <person name="Roberts A."/>
            <person name="Saif S."/>
            <person name="Shea T."/>
            <person name="Shenoy N."/>
            <person name="Sisk P."/>
            <person name="Stolte C."/>
            <person name="Sykes S."/>
            <person name="Thomson T."/>
            <person name="Walk T."/>
            <person name="White J."/>
            <person name="Yandava C."/>
            <person name="Liu Y."/>
            <person name="Xu Q."/>
            <person name="Haas B."/>
            <person name="Nusbaum C."/>
            <person name="Birren B."/>
        </authorList>
    </citation>
    <scope>NUCLEOTIDE SEQUENCE</scope>
    <source>
        <strain evidence="16">28-3-CHN</strain>
    </source>
</reference>
<dbReference type="AlphaFoldDB" id="D0DVS1"/>
<dbReference type="InterPro" id="IPR036890">
    <property type="entry name" value="HATPase_C_sf"/>
</dbReference>
<keyword evidence="13 14" id="KW-0472">Membrane</keyword>
<dbReference type="RefSeq" id="WP_003686512.1">
    <property type="nucleotide sequence ID" value="NZ_GG704708.1"/>
</dbReference>
<dbReference type="PRINTS" id="PR00344">
    <property type="entry name" value="BCTRLSENSOR"/>
</dbReference>
<organism evidence="16">
    <name type="scientific">Limosilactobacillus fermentum 28-3-CHN</name>
    <dbReference type="NCBI Taxonomy" id="575599"/>
    <lineage>
        <taxon>Bacteria</taxon>
        <taxon>Bacillati</taxon>
        <taxon>Bacillota</taxon>
        <taxon>Bacilli</taxon>
        <taxon>Lactobacillales</taxon>
        <taxon>Lactobacillaceae</taxon>
        <taxon>Limosilactobacillus</taxon>
    </lineage>
</organism>
<proteinExistence type="predicted"/>
<dbReference type="GO" id="GO:0005524">
    <property type="term" value="F:ATP binding"/>
    <property type="evidence" value="ECO:0007669"/>
    <property type="project" value="UniProtKB-KW"/>
</dbReference>
<dbReference type="InterPro" id="IPR050398">
    <property type="entry name" value="HssS/ArlS-like"/>
</dbReference>
<comment type="catalytic activity">
    <reaction evidence="1">
        <text>ATP + protein L-histidine = ADP + protein N-phospho-L-histidine.</text>
        <dbReference type="EC" id="2.7.13.3"/>
    </reaction>
</comment>
<keyword evidence="4" id="KW-1003">Cell membrane</keyword>
<dbReference type="SUPFAM" id="SSF55874">
    <property type="entry name" value="ATPase domain of HSP90 chaperone/DNA topoisomerase II/histidine kinase"/>
    <property type="match status" value="1"/>
</dbReference>
<dbReference type="Proteomes" id="UP000004920">
    <property type="component" value="Unassembled WGS sequence"/>
</dbReference>
<evidence type="ECO:0000256" key="3">
    <source>
        <dbReference type="ARBA" id="ARBA00012438"/>
    </source>
</evidence>
<dbReference type="InterPro" id="IPR036097">
    <property type="entry name" value="HisK_dim/P_sf"/>
</dbReference>
<keyword evidence="7 14" id="KW-0812">Transmembrane</keyword>
<evidence type="ECO:0000256" key="4">
    <source>
        <dbReference type="ARBA" id="ARBA00022475"/>
    </source>
</evidence>
<keyword evidence="5" id="KW-0597">Phosphoprotein</keyword>
<feature type="transmembrane region" description="Helical" evidence="14">
    <location>
        <begin position="12"/>
        <end position="34"/>
    </location>
</feature>
<dbReference type="Pfam" id="PF00512">
    <property type="entry name" value="HisKA"/>
    <property type="match status" value="1"/>
</dbReference>
<keyword evidence="12" id="KW-0902">Two-component regulatory system</keyword>
<dbReference type="SMART" id="SM00387">
    <property type="entry name" value="HATPase_c"/>
    <property type="match status" value="1"/>
</dbReference>
<feature type="domain" description="Histidine kinase" evidence="15">
    <location>
        <begin position="157"/>
        <end position="374"/>
    </location>
</feature>
<evidence type="ECO:0000256" key="14">
    <source>
        <dbReference type="SAM" id="Phobius"/>
    </source>
</evidence>
<evidence type="ECO:0000256" key="11">
    <source>
        <dbReference type="ARBA" id="ARBA00022989"/>
    </source>
</evidence>
<dbReference type="CDD" id="cd00075">
    <property type="entry name" value="HATPase"/>
    <property type="match status" value="1"/>
</dbReference>
<dbReference type="HOGENOM" id="CLU_000445_89_3_9"/>
<dbReference type="FunFam" id="3.30.565.10:FF:000013">
    <property type="entry name" value="Two-component sensor histidine kinase"/>
    <property type="match status" value="1"/>
</dbReference>
<dbReference type="InterPro" id="IPR005467">
    <property type="entry name" value="His_kinase_dom"/>
</dbReference>
<keyword evidence="11 14" id="KW-1133">Transmembrane helix</keyword>
<accession>D0DVS1</accession>
<dbReference type="PANTHER" id="PTHR45528">
    <property type="entry name" value="SENSOR HISTIDINE KINASE CPXA"/>
    <property type="match status" value="1"/>
</dbReference>
<keyword evidence="10" id="KW-0067">ATP-binding</keyword>
<dbReference type="PROSITE" id="PS50109">
    <property type="entry name" value="HIS_KIN"/>
    <property type="match status" value="1"/>
</dbReference>
<comment type="subcellular location">
    <subcellularLocation>
        <location evidence="2">Cell membrane</location>
        <topology evidence="2">Multi-pass membrane protein</topology>
    </subcellularLocation>
</comment>
<dbReference type="PANTHER" id="PTHR45528:SF1">
    <property type="entry name" value="SENSOR HISTIDINE KINASE CPXA"/>
    <property type="match status" value="1"/>
</dbReference>
<sequence length="380" mass="42580">MLKLTGREKSSLFFEGLLTIILLGLINIALITIIQTMIQSNPGVQSGIFIIKQSLVIGPFHAQIWSYQRIVMAFLVLIDIGVLWWRLLRRYHLYQLDHIIGELHYIAQGHLEHRIPFRVNGNQQHVITSVNALVDTITQAMQEERASEKSKDELITNVSHDLRTPLTSIIGYLGLIEDHQYQSEEDIVKYSHIAYDKAKQMKNLVEDLFEYTKVQQHGAPVNLMTVDLGQLLEQVGASFELEADKKGMAINVSCEPTPLSITADPEKLGRLFSNLVANALKYGHGASYIHLTAKQLGEKVVITVADDGEKIPAESVKHLFERFYRVESSRNKATGGTGLGLAIVQSIVELHHGSVTARSDDQETAFVVTLPVKQVQKEVR</sequence>
<evidence type="ECO:0000313" key="16">
    <source>
        <dbReference type="EMBL" id="EEX24822.1"/>
    </source>
</evidence>